<dbReference type="InParanoid" id="A0A0V1BVX7"/>
<name>A0A0V1BVX7_TRISP</name>
<accession>A0A0V1BVX7</accession>
<evidence type="ECO:0000313" key="1">
    <source>
        <dbReference type="EMBL" id="KRY40892.1"/>
    </source>
</evidence>
<keyword evidence="2" id="KW-1185">Reference proteome</keyword>
<evidence type="ECO:0000313" key="2">
    <source>
        <dbReference type="Proteomes" id="UP000054776"/>
    </source>
</evidence>
<proteinExistence type="predicted"/>
<organism evidence="1 2">
    <name type="scientific">Trichinella spiralis</name>
    <name type="common">Trichina worm</name>
    <dbReference type="NCBI Taxonomy" id="6334"/>
    <lineage>
        <taxon>Eukaryota</taxon>
        <taxon>Metazoa</taxon>
        <taxon>Ecdysozoa</taxon>
        <taxon>Nematoda</taxon>
        <taxon>Enoplea</taxon>
        <taxon>Dorylaimia</taxon>
        <taxon>Trichinellida</taxon>
        <taxon>Trichinellidae</taxon>
        <taxon>Trichinella</taxon>
    </lineage>
</organism>
<gene>
    <name evidence="1" type="ORF">T01_12982</name>
</gene>
<dbReference type="AlphaFoldDB" id="A0A0V1BVX7"/>
<comment type="caution">
    <text evidence="1">The sequence shown here is derived from an EMBL/GenBank/DDBJ whole genome shotgun (WGS) entry which is preliminary data.</text>
</comment>
<protein>
    <submittedName>
        <fullName evidence="1">Uncharacterized protein</fullName>
    </submittedName>
</protein>
<dbReference type="Proteomes" id="UP000054776">
    <property type="component" value="Unassembled WGS sequence"/>
</dbReference>
<dbReference type="EMBL" id="JYDH01000010">
    <property type="protein sequence ID" value="KRY40892.1"/>
    <property type="molecule type" value="Genomic_DNA"/>
</dbReference>
<reference evidence="1 2" key="1">
    <citation type="submission" date="2015-01" db="EMBL/GenBank/DDBJ databases">
        <title>Evolution of Trichinella species and genotypes.</title>
        <authorList>
            <person name="Korhonen P.K."/>
            <person name="Edoardo P."/>
            <person name="Giuseppe L.R."/>
            <person name="Gasser R.B."/>
        </authorList>
    </citation>
    <scope>NUCLEOTIDE SEQUENCE [LARGE SCALE GENOMIC DNA]</scope>
    <source>
        <strain evidence="1">ISS3</strain>
    </source>
</reference>
<sequence length="46" mass="5304">MFFLANLDFSGFAPAVNGSRRMYTDRAVQPIVSSRRMLMIKFQFSV</sequence>